<gene>
    <name evidence="1" type="ORF">QR680_013615</name>
</gene>
<dbReference type="EMBL" id="JAUCMV010000002">
    <property type="protein sequence ID" value="KAK0418526.1"/>
    <property type="molecule type" value="Genomic_DNA"/>
</dbReference>
<name>A0AA39I7P5_9BILA</name>
<evidence type="ECO:0000313" key="1">
    <source>
        <dbReference type="EMBL" id="KAK0418526.1"/>
    </source>
</evidence>
<evidence type="ECO:0000313" key="2">
    <source>
        <dbReference type="Proteomes" id="UP001175271"/>
    </source>
</evidence>
<proteinExistence type="predicted"/>
<reference evidence="1" key="1">
    <citation type="submission" date="2023-06" db="EMBL/GenBank/DDBJ databases">
        <title>Genomic analysis of the entomopathogenic nematode Steinernema hermaphroditum.</title>
        <authorList>
            <person name="Schwarz E.M."/>
            <person name="Heppert J.K."/>
            <person name="Baniya A."/>
            <person name="Schwartz H.T."/>
            <person name="Tan C.-H."/>
            <person name="Antoshechkin I."/>
            <person name="Sternberg P.W."/>
            <person name="Goodrich-Blair H."/>
            <person name="Dillman A.R."/>
        </authorList>
    </citation>
    <scope>NUCLEOTIDE SEQUENCE</scope>
    <source>
        <strain evidence="1">PS9179</strain>
        <tissue evidence="1">Whole animal</tissue>
    </source>
</reference>
<accession>A0AA39I7P5</accession>
<protein>
    <submittedName>
        <fullName evidence="1">Uncharacterized protein</fullName>
    </submittedName>
</protein>
<organism evidence="1 2">
    <name type="scientific">Steinernema hermaphroditum</name>
    <dbReference type="NCBI Taxonomy" id="289476"/>
    <lineage>
        <taxon>Eukaryota</taxon>
        <taxon>Metazoa</taxon>
        <taxon>Ecdysozoa</taxon>
        <taxon>Nematoda</taxon>
        <taxon>Chromadorea</taxon>
        <taxon>Rhabditida</taxon>
        <taxon>Tylenchina</taxon>
        <taxon>Panagrolaimomorpha</taxon>
        <taxon>Strongyloidoidea</taxon>
        <taxon>Steinernematidae</taxon>
        <taxon>Steinernema</taxon>
    </lineage>
</organism>
<dbReference type="AlphaFoldDB" id="A0AA39I7P5"/>
<sequence>MIPSSELFSVDRKLSRAINEAYANNVHVSTELLKQCQKLLRLNPEYDEICSRLGNDFAGLPMDIIVDVIMISQPFLGEFRHKNKRFLLCAYSNMAKIRGSWGAQARALESFEYSIDDREDQEDSPVRRTLFDESGELKTQRIAFDEVGRGRVTYSDVYNDVSIKGIASNICDYLEIRTFFDNFINSGDLQHCKLTITEINIHVGGIDRALDDFLTRQLKSRILRRFRIREYGGHVNEEWNDLFPKFVTKDDFVELAFISRGIYSGQVVERAFEKWLSSTARTNQAVFLHISQEDSKLCREYFSSSACERKTNDIYSISHPSNMESSMSVEITDHDSGNFCIHAKFSIPTETEE</sequence>
<dbReference type="Proteomes" id="UP001175271">
    <property type="component" value="Unassembled WGS sequence"/>
</dbReference>
<comment type="caution">
    <text evidence="1">The sequence shown here is derived from an EMBL/GenBank/DDBJ whole genome shotgun (WGS) entry which is preliminary data.</text>
</comment>
<keyword evidence="2" id="KW-1185">Reference proteome</keyword>